<dbReference type="Gene3D" id="3.30.70.330">
    <property type="match status" value="2"/>
</dbReference>
<dbReference type="Pfam" id="PF00076">
    <property type="entry name" value="RRM_1"/>
    <property type="match status" value="2"/>
</dbReference>
<protein>
    <recommendedName>
        <fullName evidence="4">RRM domain-containing protein</fullName>
    </recommendedName>
</protein>
<dbReference type="SMART" id="SM00360">
    <property type="entry name" value="RRM"/>
    <property type="match status" value="2"/>
</dbReference>
<dbReference type="InterPro" id="IPR035979">
    <property type="entry name" value="RBD_domain_sf"/>
</dbReference>
<evidence type="ECO:0000256" key="2">
    <source>
        <dbReference type="PROSITE-ProRule" id="PRU00176"/>
    </source>
</evidence>
<dbReference type="EMBL" id="KZ989864">
    <property type="protein sequence ID" value="RKP25146.1"/>
    <property type="molecule type" value="Genomic_DNA"/>
</dbReference>
<dbReference type="InterPro" id="IPR000504">
    <property type="entry name" value="RRM_dom"/>
</dbReference>
<gene>
    <name evidence="5" type="ORF">SYNPS1DRAFT_16106</name>
</gene>
<name>A0A4P9YYF9_9FUNG</name>
<feature type="compositionally biased region" description="Gly residues" evidence="3">
    <location>
        <begin position="176"/>
        <end position="242"/>
    </location>
</feature>
<evidence type="ECO:0000313" key="6">
    <source>
        <dbReference type="Proteomes" id="UP000278143"/>
    </source>
</evidence>
<dbReference type="GO" id="GO:0003729">
    <property type="term" value="F:mRNA binding"/>
    <property type="evidence" value="ECO:0007669"/>
    <property type="project" value="TreeGrafter"/>
</dbReference>
<keyword evidence="6" id="KW-1185">Reference proteome</keyword>
<reference evidence="6" key="1">
    <citation type="journal article" date="2018" name="Nat. Microbiol.">
        <title>Leveraging single-cell genomics to expand the fungal tree of life.</title>
        <authorList>
            <person name="Ahrendt S.R."/>
            <person name="Quandt C.A."/>
            <person name="Ciobanu D."/>
            <person name="Clum A."/>
            <person name="Salamov A."/>
            <person name="Andreopoulos B."/>
            <person name="Cheng J.F."/>
            <person name="Woyke T."/>
            <person name="Pelin A."/>
            <person name="Henrissat B."/>
            <person name="Reynolds N.K."/>
            <person name="Benny G.L."/>
            <person name="Smith M.E."/>
            <person name="James T.Y."/>
            <person name="Grigoriev I.V."/>
        </authorList>
    </citation>
    <scope>NUCLEOTIDE SEQUENCE [LARGE SCALE GENOMIC DNA]</scope>
    <source>
        <strain evidence="6">Benny S71-1</strain>
    </source>
</reference>
<feature type="region of interest" description="Disordered" evidence="3">
    <location>
        <begin position="170"/>
        <end position="252"/>
    </location>
</feature>
<evidence type="ECO:0000256" key="1">
    <source>
        <dbReference type="ARBA" id="ARBA00022884"/>
    </source>
</evidence>
<dbReference type="OrthoDB" id="439808at2759"/>
<keyword evidence="1 2" id="KW-0694">RNA-binding</keyword>
<dbReference type="AlphaFoldDB" id="A0A4P9YYF9"/>
<feature type="non-terminal residue" evidence="5">
    <location>
        <position position="1"/>
    </location>
</feature>
<dbReference type="SUPFAM" id="SSF54928">
    <property type="entry name" value="RNA-binding domain, RBD"/>
    <property type="match status" value="2"/>
</dbReference>
<dbReference type="InterPro" id="IPR050502">
    <property type="entry name" value="Euk_RNA-bind_prot"/>
</dbReference>
<dbReference type="PROSITE" id="PS50102">
    <property type="entry name" value="RRM"/>
    <property type="match status" value="2"/>
</dbReference>
<proteinExistence type="predicted"/>
<accession>A0A4P9YYF9</accession>
<dbReference type="InterPro" id="IPR012677">
    <property type="entry name" value="Nucleotide-bd_a/b_plait_sf"/>
</dbReference>
<sequence>ATIYVGNLSWNIDDAWLRSEFEAYGTVLSARVITEGDQGRSKGFGYVDFQDASSAQKAAEVTDKEIDGRTVRIAVTTPRTTTPARREQSEASDTLFVGNLPFSVTEDSVWEVFGHYGEVKGVRLPTDRETGDFKGFGYVQFVSQESAAKVMADSYVELSGRKLRLDYAAGRSSDGAAGGRGGGRGGRGGGGGFRGGAGGGRGGGFRGGAGGGRGGPGGRGGRGGRGGGRGGFGTTNRGGFGDFAGTKVKFDD</sequence>
<dbReference type="PANTHER" id="PTHR48025">
    <property type="entry name" value="OS02G0815200 PROTEIN"/>
    <property type="match status" value="1"/>
</dbReference>
<evidence type="ECO:0000256" key="3">
    <source>
        <dbReference type="SAM" id="MobiDB-lite"/>
    </source>
</evidence>
<dbReference type="Proteomes" id="UP000278143">
    <property type="component" value="Unassembled WGS sequence"/>
</dbReference>
<feature type="domain" description="RRM" evidence="4">
    <location>
        <begin position="1"/>
        <end position="78"/>
    </location>
</feature>
<evidence type="ECO:0000313" key="5">
    <source>
        <dbReference type="EMBL" id="RKP25146.1"/>
    </source>
</evidence>
<organism evidence="5 6">
    <name type="scientific">Syncephalis pseudoplumigaleata</name>
    <dbReference type="NCBI Taxonomy" id="1712513"/>
    <lineage>
        <taxon>Eukaryota</taxon>
        <taxon>Fungi</taxon>
        <taxon>Fungi incertae sedis</taxon>
        <taxon>Zoopagomycota</taxon>
        <taxon>Zoopagomycotina</taxon>
        <taxon>Zoopagomycetes</taxon>
        <taxon>Zoopagales</taxon>
        <taxon>Piptocephalidaceae</taxon>
        <taxon>Syncephalis</taxon>
    </lineage>
</organism>
<dbReference type="PANTHER" id="PTHR48025:SF1">
    <property type="entry name" value="RRM DOMAIN-CONTAINING PROTEIN"/>
    <property type="match status" value="1"/>
</dbReference>
<feature type="domain" description="RRM" evidence="4">
    <location>
        <begin position="93"/>
        <end position="170"/>
    </location>
</feature>
<evidence type="ECO:0000259" key="4">
    <source>
        <dbReference type="PROSITE" id="PS50102"/>
    </source>
</evidence>